<dbReference type="EMBL" id="BAAAQR010000004">
    <property type="protein sequence ID" value="GAA2144336.1"/>
    <property type="molecule type" value="Genomic_DNA"/>
</dbReference>
<evidence type="ECO:0000313" key="2">
    <source>
        <dbReference type="EMBL" id="GAA2144336.1"/>
    </source>
</evidence>
<sequence>MATTEATARPATRRSLACWAGLGIALALLAAALALPPLLDWDVHARLHSGDGLAPLHGFWDPGVGPGTVPAVLLAILGWRYAAALADRLPWPGLLAASYAAGLAWLLALAYVDGSSGISRVLGNGAEYLRTARATTDVHATLQQYVDRIPYSAADNWPTHVAGHPPGALLVFVGLDRVGLGGDYAAGLVVTLVAATTALAVMVCLRTLGAEALARTAAPYLVLAPAAVFMAVSADALFAAVVAWGLAALAVSATRSRPGGVAAWGLLAGLVLGWCVLMSYGLVLVGLLALGVLWLARSWAPLPFAVLGALAVVAAFAAAGFALWEAYPVLHERYWDGIARVRPASYWLWGDLAALVVSAGPVLGAGLGSLAANRRRADRAAVVLVAVAATAVVLADVSRMSKGEVERIWLPFVPWLLLSAAALPPRWRRPGLALQLGTALLVQHLLYTSW</sequence>
<accession>A0ABN2ZM19</accession>
<evidence type="ECO:0000256" key="1">
    <source>
        <dbReference type="SAM" id="Phobius"/>
    </source>
</evidence>
<keyword evidence="1" id="KW-1133">Transmembrane helix</keyword>
<feature type="transmembrane region" description="Helical" evidence="1">
    <location>
        <begin position="58"/>
        <end position="79"/>
    </location>
</feature>
<feature type="transmembrane region" description="Helical" evidence="1">
    <location>
        <begin position="217"/>
        <end position="250"/>
    </location>
</feature>
<feature type="transmembrane region" description="Helical" evidence="1">
    <location>
        <begin position="302"/>
        <end position="324"/>
    </location>
</feature>
<feature type="transmembrane region" description="Helical" evidence="1">
    <location>
        <begin position="262"/>
        <end position="295"/>
    </location>
</feature>
<keyword evidence="1" id="KW-0812">Transmembrane</keyword>
<protein>
    <submittedName>
        <fullName evidence="2">Membrane protein</fullName>
    </submittedName>
</protein>
<proteinExistence type="predicted"/>
<feature type="transmembrane region" description="Helical" evidence="1">
    <location>
        <begin position="184"/>
        <end position="205"/>
    </location>
</feature>
<dbReference type="Proteomes" id="UP001501771">
    <property type="component" value="Unassembled WGS sequence"/>
</dbReference>
<comment type="caution">
    <text evidence="2">The sequence shown here is derived from an EMBL/GenBank/DDBJ whole genome shotgun (WGS) entry which is preliminary data.</text>
</comment>
<feature type="transmembrane region" description="Helical" evidence="1">
    <location>
        <begin position="380"/>
        <end position="397"/>
    </location>
</feature>
<keyword evidence="1" id="KW-0472">Membrane</keyword>
<keyword evidence="3" id="KW-1185">Reference proteome</keyword>
<feature type="transmembrane region" description="Helical" evidence="1">
    <location>
        <begin position="409"/>
        <end position="427"/>
    </location>
</feature>
<organism evidence="2 3">
    <name type="scientific">Nocardioides koreensis</name>
    <dbReference type="NCBI Taxonomy" id="433651"/>
    <lineage>
        <taxon>Bacteria</taxon>
        <taxon>Bacillati</taxon>
        <taxon>Actinomycetota</taxon>
        <taxon>Actinomycetes</taxon>
        <taxon>Propionibacteriales</taxon>
        <taxon>Nocardioidaceae</taxon>
        <taxon>Nocardioides</taxon>
    </lineage>
</organism>
<reference evidence="2 3" key="1">
    <citation type="journal article" date="2019" name="Int. J. Syst. Evol. Microbiol.">
        <title>The Global Catalogue of Microorganisms (GCM) 10K type strain sequencing project: providing services to taxonomists for standard genome sequencing and annotation.</title>
        <authorList>
            <consortium name="The Broad Institute Genomics Platform"/>
            <consortium name="The Broad Institute Genome Sequencing Center for Infectious Disease"/>
            <person name="Wu L."/>
            <person name="Ma J."/>
        </authorList>
    </citation>
    <scope>NUCLEOTIDE SEQUENCE [LARGE SCALE GENOMIC DNA]</scope>
    <source>
        <strain evidence="2 3">JCM 16022</strain>
    </source>
</reference>
<evidence type="ECO:0000313" key="3">
    <source>
        <dbReference type="Proteomes" id="UP001501771"/>
    </source>
</evidence>
<feature type="transmembrane region" description="Helical" evidence="1">
    <location>
        <begin position="344"/>
        <end position="368"/>
    </location>
</feature>
<feature type="transmembrane region" description="Helical" evidence="1">
    <location>
        <begin position="91"/>
        <end position="112"/>
    </location>
</feature>
<dbReference type="RefSeq" id="WP_344150234.1">
    <property type="nucleotide sequence ID" value="NZ_BAAAQR010000004.1"/>
</dbReference>
<gene>
    <name evidence="2" type="ORF">GCM10009844_17770</name>
</gene>
<name>A0ABN2ZM19_9ACTN</name>